<dbReference type="Pfam" id="PF03932">
    <property type="entry name" value="CutC"/>
    <property type="match status" value="1"/>
</dbReference>
<evidence type="ECO:0000313" key="4">
    <source>
        <dbReference type="Proteomes" id="UP001524473"/>
    </source>
</evidence>
<comment type="caution">
    <text evidence="3">The sequence shown here is derived from an EMBL/GenBank/DDBJ whole genome shotgun (WGS) entry which is preliminary data.</text>
</comment>
<name>A0ABT1RYY2_9FIRM</name>
<dbReference type="HAMAP" id="MF_00795">
    <property type="entry name" value="CutC"/>
    <property type="match status" value="1"/>
</dbReference>
<evidence type="ECO:0000256" key="1">
    <source>
        <dbReference type="ARBA" id="ARBA00007768"/>
    </source>
</evidence>
<dbReference type="SUPFAM" id="SSF110395">
    <property type="entry name" value="CutC-like"/>
    <property type="match status" value="1"/>
</dbReference>
<comment type="subcellular location">
    <subcellularLocation>
        <location evidence="2">Cytoplasm</location>
    </subcellularLocation>
</comment>
<comment type="caution">
    <text evidence="2">Once thought to be involved in copper homeostasis, experiments in E.coli have shown this is not the case.</text>
</comment>
<dbReference type="Gene3D" id="3.20.20.380">
    <property type="entry name" value="Copper homeostasis (CutC) domain"/>
    <property type="match status" value="1"/>
</dbReference>
<keyword evidence="2" id="KW-0963">Cytoplasm</keyword>
<protein>
    <recommendedName>
        <fullName evidence="2">PF03932 family protein CutC</fullName>
    </recommendedName>
</protein>
<dbReference type="Proteomes" id="UP001524473">
    <property type="component" value="Unassembled WGS sequence"/>
</dbReference>
<dbReference type="InterPro" id="IPR005627">
    <property type="entry name" value="CutC-like"/>
</dbReference>
<dbReference type="PANTHER" id="PTHR12598">
    <property type="entry name" value="COPPER HOMEOSTASIS PROTEIN CUTC"/>
    <property type="match status" value="1"/>
</dbReference>
<reference evidence="3 4" key="1">
    <citation type="submission" date="2022-06" db="EMBL/GenBank/DDBJ databases">
        <title>Isolation of gut microbiota from human fecal samples.</title>
        <authorList>
            <person name="Pamer E.G."/>
            <person name="Barat B."/>
            <person name="Waligurski E."/>
            <person name="Medina S."/>
            <person name="Paddock L."/>
            <person name="Mostad J."/>
        </authorList>
    </citation>
    <scope>NUCLEOTIDE SEQUENCE [LARGE SCALE GENOMIC DNA]</scope>
    <source>
        <strain evidence="3 4">DFI.9.73</strain>
    </source>
</reference>
<proteinExistence type="inferred from homology"/>
<evidence type="ECO:0000313" key="3">
    <source>
        <dbReference type="EMBL" id="MCQ4839788.1"/>
    </source>
</evidence>
<gene>
    <name evidence="2" type="primary">cutC</name>
    <name evidence="3" type="ORF">NE695_07665</name>
</gene>
<dbReference type="RefSeq" id="WP_066862820.1">
    <property type="nucleotide sequence ID" value="NZ_CABKVV010000013.1"/>
</dbReference>
<keyword evidence="4" id="KW-1185">Reference proteome</keyword>
<evidence type="ECO:0000256" key="2">
    <source>
        <dbReference type="HAMAP-Rule" id="MF_00795"/>
    </source>
</evidence>
<dbReference type="EMBL" id="JANFZH010000014">
    <property type="protein sequence ID" value="MCQ4839788.1"/>
    <property type="molecule type" value="Genomic_DNA"/>
</dbReference>
<dbReference type="PANTHER" id="PTHR12598:SF0">
    <property type="entry name" value="COPPER HOMEOSTASIS PROTEIN CUTC HOMOLOG"/>
    <property type="match status" value="1"/>
</dbReference>
<comment type="similarity">
    <text evidence="1 2">Belongs to the CutC family.</text>
</comment>
<organism evidence="3 4">
    <name type="scientific">Neglectibacter timonensis</name>
    <dbReference type="NCBI Taxonomy" id="1776382"/>
    <lineage>
        <taxon>Bacteria</taxon>
        <taxon>Bacillati</taxon>
        <taxon>Bacillota</taxon>
        <taxon>Clostridia</taxon>
        <taxon>Eubacteriales</taxon>
        <taxon>Oscillospiraceae</taxon>
        <taxon>Neglectibacter</taxon>
    </lineage>
</organism>
<dbReference type="InterPro" id="IPR036822">
    <property type="entry name" value="CutC-like_dom_sf"/>
</dbReference>
<sequence>MSEKRILEVCVDSVESALAAEQGGADRFELCGNLIIGGTSPSPALFRAVRRETKAKIHVLLRPRFGDFLYTDREFGILQEEAESFLEWGADGIVCGCLTPQGALEESRMRRLVELAHGAGACFTLHRAFDVCRDPMETLSFCEALGVDLILTSGQKNTCLEGIPLLRELLTAAKRTEILIGAGVDAGAVLQLREELPAAKQFHMSGKTVLQSGMEYRKQGVSMGLPSLSEFELWRTEERNVRAAREALDRA</sequence>
<accession>A0ABT1RYY2</accession>
<dbReference type="GeneID" id="90532027"/>